<accession>F4L0P9</accession>
<protein>
    <recommendedName>
        <fullName evidence="3">Lipoprotein</fullName>
    </recommendedName>
</protein>
<keyword evidence="2" id="KW-1185">Reference proteome</keyword>
<reference evidence="1 2" key="1">
    <citation type="journal article" date="2011" name="Stand. Genomic Sci.">
        <title>Complete genome sequence of Haliscomenobacter hydrossis type strain (O).</title>
        <authorList>
            <consortium name="US DOE Joint Genome Institute (JGI-PGF)"/>
            <person name="Daligault H."/>
            <person name="Lapidus A."/>
            <person name="Zeytun A."/>
            <person name="Nolan M."/>
            <person name="Lucas S."/>
            <person name="Del Rio T.G."/>
            <person name="Tice H."/>
            <person name="Cheng J.F."/>
            <person name="Tapia R."/>
            <person name="Han C."/>
            <person name="Goodwin L."/>
            <person name="Pitluck S."/>
            <person name="Liolios K."/>
            <person name="Pagani I."/>
            <person name="Ivanova N."/>
            <person name="Huntemann M."/>
            <person name="Mavromatis K."/>
            <person name="Mikhailova N."/>
            <person name="Pati A."/>
            <person name="Chen A."/>
            <person name="Palaniappan K."/>
            <person name="Land M."/>
            <person name="Hauser L."/>
            <person name="Brambilla E.M."/>
            <person name="Rohde M."/>
            <person name="Verbarg S."/>
            <person name="Goker M."/>
            <person name="Bristow J."/>
            <person name="Eisen J.A."/>
            <person name="Markowitz V."/>
            <person name="Hugenholtz P."/>
            <person name="Kyrpides N.C."/>
            <person name="Klenk H.P."/>
            <person name="Woyke T."/>
        </authorList>
    </citation>
    <scope>NUCLEOTIDE SEQUENCE [LARGE SCALE GENOMIC DNA]</scope>
    <source>
        <strain evidence="2">ATCC 27775 / DSM 1100 / LMG 10767 / O</strain>
    </source>
</reference>
<dbReference type="STRING" id="760192.Halhy_1642"/>
<dbReference type="AlphaFoldDB" id="F4L0P9"/>
<proteinExistence type="predicted"/>
<sequence>MRTQNQSSTSILVLLALFLSIQGCGLQQRVALDNFHDHVGAHHANTGINHRDDCPVIDQSRSTFFEENLFESNLTFCPYCKQAKNVNTASVEKTKVIRDDY</sequence>
<evidence type="ECO:0000313" key="1">
    <source>
        <dbReference type="EMBL" id="AEE49531.1"/>
    </source>
</evidence>
<evidence type="ECO:0008006" key="3">
    <source>
        <dbReference type="Google" id="ProtNLM"/>
    </source>
</evidence>
<name>F4L0P9_HALH1</name>
<dbReference type="RefSeq" id="WP_013764085.1">
    <property type="nucleotide sequence ID" value="NC_015510.1"/>
</dbReference>
<evidence type="ECO:0000313" key="2">
    <source>
        <dbReference type="Proteomes" id="UP000008461"/>
    </source>
</evidence>
<gene>
    <name evidence="1" type="ordered locus">Halhy_1642</name>
</gene>
<dbReference type="KEGG" id="hhy:Halhy_1642"/>
<dbReference type="EMBL" id="CP002691">
    <property type="protein sequence ID" value="AEE49531.1"/>
    <property type="molecule type" value="Genomic_DNA"/>
</dbReference>
<organism evidence="1 2">
    <name type="scientific">Haliscomenobacter hydrossis (strain ATCC 27775 / DSM 1100 / LMG 10767 / O)</name>
    <dbReference type="NCBI Taxonomy" id="760192"/>
    <lineage>
        <taxon>Bacteria</taxon>
        <taxon>Pseudomonadati</taxon>
        <taxon>Bacteroidota</taxon>
        <taxon>Saprospiria</taxon>
        <taxon>Saprospirales</taxon>
        <taxon>Haliscomenobacteraceae</taxon>
        <taxon>Haliscomenobacter</taxon>
    </lineage>
</organism>
<dbReference type="PROSITE" id="PS51257">
    <property type="entry name" value="PROKAR_LIPOPROTEIN"/>
    <property type="match status" value="1"/>
</dbReference>
<dbReference type="HOGENOM" id="CLU_2287573_0_0_10"/>
<reference key="2">
    <citation type="submission" date="2011-04" db="EMBL/GenBank/DDBJ databases">
        <title>Complete sequence of chromosome of Haliscomenobacter hydrossis DSM 1100.</title>
        <authorList>
            <consortium name="US DOE Joint Genome Institute (JGI-PGF)"/>
            <person name="Lucas S."/>
            <person name="Han J."/>
            <person name="Lapidus A."/>
            <person name="Bruce D."/>
            <person name="Goodwin L."/>
            <person name="Pitluck S."/>
            <person name="Peters L."/>
            <person name="Kyrpides N."/>
            <person name="Mavromatis K."/>
            <person name="Ivanova N."/>
            <person name="Ovchinnikova G."/>
            <person name="Pagani I."/>
            <person name="Daligault H."/>
            <person name="Detter J.C."/>
            <person name="Han C."/>
            <person name="Land M."/>
            <person name="Hauser L."/>
            <person name="Markowitz V."/>
            <person name="Cheng J.-F."/>
            <person name="Hugenholtz P."/>
            <person name="Woyke T."/>
            <person name="Wu D."/>
            <person name="Verbarg S."/>
            <person name="Frueling A."/>
            <person name="Brambilla E."/>
            <person name="Klenk H.-P."/>
            <person name="Eisen J.A."/>
        </authorList>
    </citation>
    <scope>NUCLEOTIDE SEQUENCE</scope>
    <source>
        <strain>DSM 1100</strain>
    </source>
</reference>
<dbReference type="Proteomes" id="UP000008461">
    <property type="component" value="Chromosome"/>
</dbReference>